<name>A0A0M0JA97_9EUKA</name>
<dbReference type="GO" id="GO:0000287">
    <property type="term" value="F:magnesium ion binding"/>
    <property type="evidence" value="ECO:0007669"/>
    <property type="project" value="InterPro"/>
</dbReference>
<reference evidence="11" key="1">
    <citation type="journal article" date="2015" name="PLoS Genet.">
        <title>Genome Sequence and Transcriptome Analyses of Chrysochromulina tobin: Metabolic Tools for Enhanced Algal Fitness in the Prominent Order Prymnesiales (Haptophyceae).</title>
        <authorList>
            <person name="Hovde B.T."/>
            <person name="Deodato C.R."/>
            <person name="Hunsperger H.M."/>
            <person name="Ryken S.A."/>
            <person name="Yost W."/>
            <person name="Jha R.K."/>
            <person name="Patterson J."/>
            <person name="Monnat R.J. Jr."/>
            <person name="Barlow S.B."/>
            <person name="Starkenburg S.R."/>
            <person name="Cattolico R.A."/>
        </authorList>
    </citation>
    <scope>NUCLEOTIDE SEQUENCE</scope>
    <source>
        <strain evidence="11">CCMP291</strain>
    </source>
</reference>
<gene>
    <name evidence="10" type="ORF">Ctob_004920</name>
</gene>
<keyword evidence="9" id="KW-1133">Transmembrane helix</keyword>
<dbReference type="Proteomes" id="UP000037460">
    <property type="component" value="Unassembled WGS sequence"/>
</dbReference>
<keyword evidence="8" id="KW-0546">Nucleotide metabolism</keyword>
<dbReference type="PANTHER" id="PTHR13045:SF0">
    <property type="entry name" value="7-METHYLGUANOSINE PHOSPHATE-SPECIFIC 5'-NUCLEOTIDASE"/>
    <property type="match status" value="1"/>
</dbReference>
<keyword evidence="11" id="KW-1185">Reference proteome</keyword>
<comment type="catalytic activity">
    <reaction evidence="1">
        <text>a ribonucleoside 5'-phosphate + H2O = a ribonucleoside + phosphate</text>
        <dbReference type="Rhea" id="RHEA:12484"/>
        <dbReference type="ChEBI" id="CHEBI:15377"/>
        <dbReference type="ChEBI" id="CHEBI:18254"/>
        <dbReference type="ChEBI" id="CHEBI:43474"/>
        <dbReference type="ChEBI" id="CHEBI:58043"/>
        <dbReference type="EC" id="3.1.3.5"/>
    </reaction>
</comment>
<evidence type="ECO:0000256" key="1">
    <source>
        <dbReference type="ARBA" id="ARBA00000815"/>
    </source>
</evidence>
<evidence type="ECO:0000256" key="3">
    <source>
        <dbReference type="ARBA" id="ARBA00012643"/>
    </source>
</evidence>
<dbReference type="Gene3D" id="3.40.50.1000">
    <property type="entry name" value="HAD superfamily/HAD-like"/>
    <property type="match status" value="1"/>
</dbReference>
<dbReference type="SUPFAM" id="SSF56784">
    <property type="entry name" value="HAD-like"/>
    <property type="match status" value="1"/>
</dbReference>
<comment type="similarity">
    <text evidence="2">Belongs to the pyrimidine 5'-nucleotidase family.</text>
</comment>
<feature type="transmembrane region" description="Helical" evidence="9">
    <location>
        <begin position="6"/>
        <end position="23"/>
    </location>
</feature>
<dbReference type="InterPro" id="IPR023214">
    <property type="entry name" value="HAD_sf"/>
</dbReference>
<dbReference type="GO" id="GO:0000166">
    <property type="term" value="F:nucleotide binding"/>
    <property type="evidence" value="ECO:0007669"/>
    <property type="project" value="UniProtKB-KW"/>
</dbReference>
<evidence type="ECO:0000256" key="8">
    <source>
        <dbReference type="ARBA" id="ARBA00023080"/>
    </source>
</evidence>
<dbReference type="GO" id="GO:0005737">
    <property type="term" value="C:cytoplasm"/>
    <property type="evidence" value="ECO:0007669"/>
    <property type="project" value="InterPro"/>
</dbReference>
<evidence type="ECO:0000256" key="2">
    <source>
        <dbReference type="ARBA" id="ARBA00008389"/>
    </source>
</evidence>
<sequence>MADTDHAALCVVGAVGALLVLYAKNRERWQTTWIACEGWHRKRSKFSFVRAQNLLLITDFDATLTTGDSEQCHDLCGFSHVMPADFRSKFAPLLDWAANPDIDGVEWWDRAHSLMVQYGVPKRQLIPRLVREGKMTPRPGALELLRRLQELDIPVLIVSAGLSDVIEEWLRQHGALSENVTVCSNRLNYAADMTPKSVSPEPPITSFTKAYAYSSASSFFEQHATRKHLIVLGDSVTDVDASKHVPYEDFLSVGFLNSRLDGILHSQAFDAVVLGDHGSLLPVADLIDEVAPPSSLFRVLSRRSLSIPSANTSPLPSRARTEP</sequence>
<dbReference type="EMBL" id="JWZX01003185">
    <property type="protein sequence ID" value="KOO23504.1"/>
    <property type="molecule type" value="Genomic_DNA"/>
</dbReference>
<proteinExistence type="inferred from homology"/>
<keyword evidence="7" id="KW-0460">Magnesium</keyword>
<keyword evidence="4" id="KW-0479">Metal-binding</keyword>
<protein>
    <recommendedName>
        <fullName evidence="3">5'-nucleotidase</fullName>
        <ecNumber evidence="3">3.1.3.5</ecNumber>
    </recommendedName>
</protein>
<accession>A0A0M0JA97</accession>
<dbReference type="Gene3D" id="1.10.150.340">
    <property type="entry name" value="Pyrimidine 5'-nucleotidase (UMPH-1), N-terminal domain"/>
    <property type="match status" value="1"/>
</dbReference>
<evidence type="ECO:0000313" key="10">
    <source>
        <dbReference type="EMBL" id="KOO23504.1"/>
    </source>
</evidence>
<evidence type="ECO:0000256" key="4">
    <source>
        <dbReference type="ARBA" id="ARBA00022723"/>
    </source>
</evidence>
<dbReference type="InterPro" id="IPR036412">
    <property type="entry name" value="HAD-like_sf"/>
</dbReference>
<evidence type="ECO:0000313" key="11">
    <source>
        <dbReference type="Proteomes" id="UP000037460"/>
    </source>
</evidence>
<dbReference type="EC" id="3.1.3.5" evidence="3"/>
<evidence type="ECO:0000256" key="9">
    <source>
        <dbReference type="SAM" id="Phobius"/>
    </source>
</evidence>
<dbReference type="PANTHER" id="PTHR13045">
    <property type="entry name" value="5'-NUCLEOTIDASE"/>
    <property type="match status" value="1"/>
</dbReference>
<keyword evidence="9" id="KW-0812">Transmembrane</keyword>
<dbReference type="OrthoDB" id="10014216at2759"/>
<organism evidence="10 11">
    <name type="scientific">Chrysochromulina tobinii</name>
    <dbReference type="NCBI Taxonomy" id="1460289"/>
    <lineage>
        <taxon>Eukaryota</taxon>
        <taxon>Haptista</taxon>
        <taxon>Haptophyta</taxon>
        <taxon>Prymnesiophyceae</taxon>
        <taxon>Prymnesiales</taxon>
        <taxon>Chrysochromulinaceae</taxon>
        <taxon>Chrysochromulina</taxon>
    </lineage>
</organism>
<evidence type="ECO:0000256" key="5">
    <source>
        <dbReference type="ARBA" id="ARBA00022741"/>
    </source>
</evidence>
<keyword evidence="6" id="KW-0378">Hydrolase</keyword>
<keyword evidence="9" id="KW-0472">Membrane</keyword>
<keyword evidence="5" id="KW-0547">Nucleotide-binding</keyword>
<dbReference type="NCBIfam" id="TIGR01488">
    <property type="entry name" value="HAD-SF-IB"/>
    <property type="match status" value="1"/>
</dbReference>
<dbReference type="InterPro" id="IPR006434">
    <property type="entry name" value="Pyrimidine_nucleotidase_eu"/>
</dbReference>
<evidence type="ECO:0000256" key="7">
    <source>
        <dbReference type="ARBA" id="ARBA00022842"/>
    </source>
</evidence>
<comment type="caution">
    <text evidence="10">The sequence shown here is derived from an EMBL/GenBank/DDBJ whole genome shotgun (WGS) entry which is preliminary data.</text>
</comment>
<dbReference type="Pfam" id="PF05822">
    <property type="entry name" value="UMPH-1"/>
    <property type="match status" value="1"/>
</dbReference>
<dbReference type="GO" id="GO:0008253">
    <property type="term" value="F:5'-nucleotidase activity"/>
    <property type="evidence" value="ECO:0007669"/>
    <property type="project" value="UniProtKB-EC"/>
</dbReference>
<evidence type="ECO:0000256" key="6">
    <source>
        <dbReference type="ARBA" id="ARBA00022801"/>
    </source>
</evidence>
<dbReference type="AlphaFoldDB" id="A0A0M0JA97"/>
<dbReference type="GO" id="GO:0009117">
    <property type="term" value="P:nucleotide metabolic process"/>
    <property type="evidence" value="ECO:0007669"/>
    <property type="project" value="UniProtKB-KW"/>
</dbReference>